<reference evidence="3" key="1">
    <citation type="submission" date="2007-11" db="EMBL/GenBank/DDBJ databases">
        <authorList>
            <person name="Fulton L."/>
            <person name="Clifton S."/>
            <person name="Fulton B."/>
            <person name="Xu J."/>
            <person name="Minx P."/>
            <person name="Pepin K.H."/>
            <person name="Johnson M."/>
            <person name="Thiruvilangam P."/>
            <person name="Bhonagiri V."/>
            <person name="Nash W.E."/>
            <person name="Mardis E.R."/>
            <person name="Wilson R.K."/>
        </authorList>
    </citation>
    <scope>NUCLEOTIDE SEQUENCE [LARGE SCALE GENOMIC DNA]</scope>
    <source>
        <strain evidence="3">DSM 14662</strain>
    </source>
</reference>
<sequence length="335" mass="37191">MIIMKKRMLAVLLSVLLITAMTGCGSKKEEAGDGKLKKITFVLDWTPNTNHTGIYVAKEKGYFKEAGLDVEIVQPPEDGAEVLVGSGKAQFGISFQDTMMPAVVGDDALPIKAVAAVLQHNTSGIVSRKGDGIKRPKGLEGKKYATWNQDIEKAILKQVVEKDKGNFSKVNMIPSTVTDEVSALKSKKVDAIWIYYGWAGIATEVAGLDTDYFAFKDIDPVFDYYTPVIIGNSEWMKKNPETAKAFLSAAKKGYEYAIEDPKDAGDILCEASPELDSKMVQASQKYMKDQYKAEVKQWGYINPERWNAFYNWISEKGLSKTKIPENTGFTNDYLE</sequence>
<proteinExistence type="predicted"/>
<dbReference type="Gene3D" id="3.40.190.10">
    <property type="entry name" value="Periplasmic binding protein-like II"/>
    <property type="match status" value="2"/>
</dbReference>
<feature type="chain" id="PRO_5039645276" evidence="1">
    <location>
        <begin position="21"/>
        <end position="335"/>
    </location>
</feature>
<comment type="caution">
    <text evidence="3">The sequence shown here is derived from an EMBL/GenBank/DDBJ whole genome shotgun (WGS) entry which is preliminary data.</text>
</comment>
<reference evidence="3" key="2">
    <citation type="submission" date="2013-11" db="EMBL/GenBank/DDBJ databases">
        <title>Draft genome sequence of Anaerostipes caccae (DSM 14662).</title>
        <authorList>
            <person name="Sudarsanam P."/>
            <person name="Ley R."/>
            <person name="Guruge J."/>
            <person name="Turnbaugh P.J."/>
            <person name="Mahowald M."/>
            <person name="Liep D."/>
            <person name="Gordon J."/>
        </authorList>
    </citation>
    <scope>NUCLEOTIDE SEQUENCE</scope>
    <source>
        <strain evidence="3">DSM 14662</strain>
    </source>
</reference>
<dbReference type="PANTHER" id="PTHR31528">
    <property type="entry name" value="4-AMINO-5-HYDROXYMETHYL-2-METHYLPYRIMIDINE PHOSPHATE SYNTHASE THI11-RELATED"/>
    <property type="match status" value="1"/>
</dbReference>
<gene>
    <name evidence="3" type="ORF">ANACAC_02234</name>
</gene>
<dbReference type="InterPro" id="IPR015168">
    <property type="entry name" value="SsuA/THI5"/>
</dbReference>
<organism evidence="3 4">
    <name type="scientific">Anaerostipes caccae (strain DSM 14662 / CCUG 47493 / JCM 13470 / NCIMB 13811 / L1-92)</name>
    <dbReference type="NCBI Taxonomy" id="411490"/>
    <lineage>
        <taxon>Bacteria</taxon>
        <taxon>Bacillati</taxon>
        <taxon>Bacillota</taxon>
        <taxon>Clostridia</taxon>
        <taxon>Lachnospirales</taxon>
        <taxon>Lachnospiraceae</taxon>
        <taxon>Anaerostipes</taxon>
    </lineage>
</organism>
<accession>B0MFY4</accession>
<dbReference type="STRING" id="411490.ANACAC_02234"/>
<evidence type="ECO:0000313" key="3">
    <source>
        <dbReference type="EMBL" id="EDR97004.1"/>
    </source>
</evidence>
<dbReference type="GO" id="GO:0009228">
    <property type="term" value="P:thiamine biosynthetic process"/>
    <property type="evidence" value="ECO:0007669"/>
    <property type="project" value="InterPro"/>
</dbReference>
<evidence type="ECO:0000313" key="4">
    <source>
        <dbReference type="Proteomes" id="UP000004935"/>
    </source>
</evidence>
<dbReference type="HOGENOM" id="CLU_028871_6_0_9"/>
<dbReference type="SUPFAM" id="SSF53850">
    <property type="entry name" value="Periplasmic binding protein-like II"/>
    <property type="match status" value="1"/>
</dbReference>
<dbReference type="eggNOG" id="COG0715">
    <property type="taxonomic scope" value="Bacteria"/>
</dbReference>
<dbReference type="Pfam" id="PF09084">
    <property type="entry name" value="NMT1"/>
    <property type="match status" value="1"/>
</dbReference>
<dbReference type="AlphaFoldDB" id="B0MFY4"/>
<feature type="signal peptide" evidence="1">
    <location>
        <begin position="1"/>
        <end position="20"/>
    </location>
</feature>
<keyword evidence="1" id="KW-0732">Signal</keyword>
<feature type="domain" description="SsuA/THI5-like" evidence="2">
    <location>
        <begin position="48"/>
        <end position="264"/>
    </location>
</feature>
<dbReference type="PANTHER" id="PTHR31528:SF3">
    <property type="entry name" value="THIAMINE BIOSYNTHESIS PROTEIN HI_0357-RELATED"/>
    <property type="match status" value="1"/>
</dbReference>
<evidence type="ECO:0000259" key="2">
    <source>
        <dbReference type="Pfam" id="PF09084"/>
    </source>
</evidence>
<keyword evidence="4" id="KW-1185">Reference proteome</keyword>
<dbReference type="InterPro" id="IPR027939">
    <property type="entry name" value="NMT1/THI5"/>
</dbReference>
<dbReference type="PROSITE" id="PS51257">
    <property type="entry name" value="PROKAR_LIPOPROTEIN"/>
    <property type="match status" value="1"/>
</dbReference>
<protein>
    <submittedName>
        <fullName evidence="3">NMT1/THI5-like protein</fullName>
    </submittedName>
</protein>
<name>B0MFY4_ANACD</name>
<evidence type="ECO:0000256" key="1">
    <source>
        <dbReference type="SAM" id="SignalP"/>
    </source>
</evidence>
<dbReference type="Proteomes" id="UP000004935">
    <property type="component" value="Unassembled WGS sequence"/>
</dbReference>
<dbReference type="EMBL" id="ABAX03000014">
    <property type="protein sequence ID" value="EDR97004.1"/>
    <property type="molecule type" value="Genomic_DNA"/>
</dbReference>